<keyword evidence="2" id="KW-0479">Metal-binding</keyword>
<evidence type="ECO:0000256" key="5">
    <source>
        <dbReference type="ARBA" id="ARBA00024029"/>
    </source>
</evidence>
<dbReference type="EMBL" id="RJVA01000013">
    <property type="protein sequence ID" value="ROQ91219.1"/>
    <property type="molecule type" value="Genomic_DNA"/>
</dbReference>
<dbReference type="PANTHER" id="PTHR35005:SF1">
    <property type="entry name" value="2-AMINO-5-FORMYLAMINO-6-RIBOSYLAMINOPYRIMIDIN-4(3H)-ONE 5'-MONOPHOSPHATE DEFORMYLASE"/>
    <property type="match status" value="1"/>
</dbReference>
<dbReference type="PANTHER" id="PTHR35005">
    <property type="entry name" value="3-DEHYDRO-SCYLLO-INOSOSE HYDROLASE"/>
    <property type="match status" value="1"/>
</dbReference>
<comment type="cofactor">
    <cofactor evidence="1">
        <name>Zn(2+)</name>
        <dbReference type="ChEBI" id="CHEBI:29105"/>
    </cofactor>
</comment>
<dbReference type="InterPro" id="IPR003785">
    <property type="entry name" value="Creatininase/forma_Hydrolase"/>
</dbReference>
<keyword evidence="3 6" id="KW-0378">Hydrolase</keyword>
<comment type="caution">
    <text evidence="6">The sequence shown here is derived from an EMBL/GenBank/DDBJ whole genome shotgun (WGS) entry which is preliminary data.</text>
</comment>
<keyword evidence="4" id="KW-0862">Zinc</keyword>
<evidence type="ECO:0000313" key="6">
    <source>
        <dbReference type="EMBL" id="ROQ91219.1"/>
    </source>
</evidence>
<dbReference type="Proteomes" id="UP000276223">
    <property type="component" value="Unassembled WGS sequence"/>
</dbReference>
<protein>
    <submittedName>
        <fullName evidence="6">Creatinine amidohydrolase</fullName>
    </submittedName>
</protein>
<dbReference type="GO" id="GO:0046872">
    <property type="term" value="F:metal ion binding"/>
    <property type="evidence" value="ECO:0007669"/>
    <property type="project" value="UniProtKB-KW"/>
</dbReference>
<evidence type="ECO:0000313" key="7">
    <source>
        <dbReference type="Proteomes" id="UP000276223"/>
    </source>
</evidence>
<sequence>MPVLEECTMEFFEKERQKIRTVIIPCGSVEEHGPHLPLGTDTLHAVALANAVARRMPVWSAPPLWYGLCRSSSEHPGTVSLRSRTLHALIQDVVKGFYHQGMRNALILSGHAGGTHMATLVDAGEELMHRFSDLRLAVCSVLDIGRKAWTHLQETPNDSHAGEVETSLMLHLHPQWVQGTADEAHPSFPDHILVRHKRSYWPSGVWGNPKAASAEKGRQLMEASVTALMVLIERLQTWSDPVA</sequence>
<gene>
    <name evidence="6" type="ORF">EDC27_2505</name>
</gene>
<dbReference type="GO" id="GO:0016811">
    <property type="term" value="F:hydrolase activity, acting on carbon-nitrogen (but not peptide) bonds, in linear amides"/>
    <property type="evidence" value="ECO:0007669"/>
    <property type="project" value="TreeGrafter"/>
</dbReference>
<evidence type="ECO:0000256" key="4">
    <source>
        <dbReference type="ARBA" id="ARBA00022833"/>
    </source>
</evidence>
<dbReference type="GO" id="GO:0009231">
    <property type="term" value="P:riboflavin biosynthetic process"/>
    <property type="evidence" value="ECO:0007669"/>
    <property type="project" value="TreeGrafter"/>
</dbReference>
<name>A0A3N1UP90_9BACT</name>
<dbReference type="AlphaFoldDB" id="A0A3N1UP90"/>
<dbReference type="Pfam" id="PF02633">
    <property type="entry name" value="Creatininase"/>
    <property type="match status" value="1"/>
</dbReference>
<dbReference type="Gene3D" id="3.40.50.10310">
    <property type="entry name" value="Creatininase"/>
    <property type="match status" value="1"/>
</dbReference>
<evidence type="ECO:0000256" key="3">
    <source>
        <dbReference type="ARBA" id="ARBA00022801"/>
    </source>
</evidence>
<proteinExistence type="inferred from homology"/>
<evidence type="ECO:0000256" key="2">
    <source>
        <dbReference type="ARBA" id="ARBA00022723"/>
    </source>
</evidence>
<dbReference type="InterPro" id="IPR024087">
    <property type="entry name" value="Creatininase-like_sf"/>
</dbReference>
<reference evidence="6 7" key="1">
    <citation type="submission" date="2018-11" db="EMBL/GenBank/DDBJ databases">
        <title>Genomic Encyclopedia of Type Strains, Phase IV (KMG-IV): sequencing the most valuable type-strain genomes for metagenomic binning, comparative biology and taxonomic classification.</title>
        <authorList>
            <person name="Goeker M."/>
        </authorList>
    </citation>
    <scope>NUCLEOTIDE SEQUENCE [LARGE SCALE GENOMIC DNA]</scope>
    <source>
        <strain evidence="6 7">DSM 22027</strain>
    </source>
</reference>
<evidence type="ECO:0000256" key="1">
    <source>
        <dbReference type="ARBA" id="ARBA00001947"/>
    </source>
</evidence>
<comment type="similarity">
    <text evidence="5">Belongs to the creatininase superfamily.</text>
</comment>
<dbReference type="SUPFAM" id="SSF102215">
    <property type="entry name" value="Creatininase"/>
    <property type="match status" value="1"/>
</dbReference>
<organism evidence="6 7">
    <name type="scientific">Desulfosoma caldarium</name>
    <dbReference type="NCBI Taxonomy" id="610254"/>
    <lineage>
        <taxon>Bacteria</taxon>
        <taxon>Pseudomonadati</taxon>
        <taxon>Thermodesulfobacteriota</taxon>
        <taxon>Syntrophobacteria</taxon>
        <taxon>Syntrophobacterales</taxon>
        <taxon>Syntrophobacteraceae</taxon>
        <taxon>Desulfosoma</taxon>
    </lineage>
</organism>
<accession>A0A3N1UP90</accession>
<keyword evidence="7" id="KW-1185">Reference proteome</keyword>